<evidence type="ECO:0000256" key="1">
    <source>
        <dbReference type="SAM" id="SignalP"/>
    </source>
</evidence>
<reference evidence="2" key="1">
    <citation type="submission" date="2020-12" db="EMBL/GenBank/DDBJ databases">
        <title>Bacterial taxonomy.</title>
        <authorList>
            <person name="Pan X."/>
        </authorList>
    </citation>
    <scope>NUCLEOTIDE SEQUENCE</scope>
    <source>
        <strain evidence="2">KCTC 52957</strain>
    </source>
</reference>
<feature type="chain" id="PRO_5037896665" evidence="1">
    <location>
        <begin position="20"/>
        <end position="273"/>
    </location>
</feature>
<name>A0A934MCF2_9RHOB</name>
<proteinExistence type="predicted"/>
<keyword evidence="1" id="KW-0732">Signal</keyword>
<sequence length="273" mass="29638">MSRASFAAILAFGALSTGAAESHEFWIEPVLYQTEPGFRIIAAIRVGQAFEGSSYAYLPDNFLRFDLEQGGEMAPVDGRPGDRPAVNLEATREGLAILVHVTRDYELEYDSYEDFVSFVESKDAAWVLGSHADRGLPEEGPVEAYSRYGKSLIAVGDGAGQDHSFGLLTEIVALENPYTDDMSDGLDVQVLYEGEPRGDAQVEVFAKDAEGTVEITKLMTDKSGLVTVPVEPGKSYLVDSVLLREPKPEAVESMGAVWESLWASLTFAIPEGT</sequence>
<comment type="caution">
    <text evidence="2">The sequence shown here is derived from an EMBL/GenBank/DDBJ whole genome shotgun (WGS) entry which is preliminary data.</text>
</comment>
<evidence type="ECO:0000313" key="2">
    <source>
        <dbReference type="EMBL" id="MBJ3762723.1"/>
    </source>
</evidence>
<dbReference type="EMBL" id="JAEKPD010000007">
    <property type="protein sequence ID" value="MBJ3762723.1"/>
    <property type="molecule type" value="Genomic_DNA"/>
</dbReference>
<keyword evidence="3" id="KW-1185">Reference proteome</keyword>
<dbReference type="Pfam" id="PF10670">
    <property type="entry name" value="DUF4198"/>
    <property type="match status" value="1"/>
</dbReference>
<feature type="signal peptide" evidence="1">
    <location>
        <begin position="1"/>
        <end position="19"/>
    </location>
</feature>
<dbReference type="RefSeq" id="WP_198915895.1">
    <property type="nucleotide sequence ID" value="NZ_JAEKPD010000007.1"/>
</dbReference>
<dbReference type="AlphaFoldDB" id="A0A934MCF2"/>
<protein>
    <submittedName>
        <fullName evidence="2">DUF4198 domain-containing protein</fullName>
    </submittedName>
</protein>
<dbReference type="Proteomes" id="UP000642488">
    <property type="component" value="Unassembled WGS sequence"/>
</dbReference>
<evidence type="ECO:0000313" key="3">
    <source>
        <dbReference type="Proteomes" id="UP000642488"/>
    </source>
</evidence>
<accession>A0A934MCF2</accession>
<gene>
    <name evidence="2" type="ORF">ILP92_08200</name>
</gene>
<organism evidence="2 3">
    <name type="scientific">Palleronia pontilimi</name>
    <dbReference type="NCBI Taxonomy" id="1964209"/>
    <lineage>
        <taxon>Bacteria</taxon>
        <taxon>Pseudomonadati</taxon>
        <taxon>Pseudomonadota</taxon>
        <taxon>Alphaproteobacteria</taxon>
        <taxon>Rhodobacterales</taxon>
        <taxon>Roseobacteraceae</taxon>
        <taxon>Palleronia</taxon>
    </lineage>
</organism>
<dbReference type="InterPro" id="IPR019613">
    <property type="entry name" value="DUF4198"/>
</dbReference>